<feature type="compositionally biased region" description="Basic and acidic residues" evidence="1">
    <location>
        <begin position="82"/>
        <end position="97"/>
    </location>
</feature>
<dbReference type="EMBL" id="JARKIE010000050">
    <property type="protein sequence ID" value="KAJ7692723.1"/>
    <property type="molecule type" value="Genomic_DNA"/>
</dbReference>
<accession>A0AAD7GFP4</accession>
<comment type="caution">
    <text evidence="2">The sequence shown here is derived from an EMBL/GenBank/DDBJ whole genome shotgun (WGS) entry which is preliminary data.</text>
</comment>
<gene>
    <name evidence="2" type="ORF">B0H17DRAFT_1132956</name>
</gene>
<keyword evidence="3" id="KW-1185">Reference proteome</keyword>
<protein>
    <submittedName>
        <fullName evidence="2">Uncharacterized protein</fullName>
    </submittedName>
</protein>
<evidence type="ECO:0000256" key="1">
    <source>
        <dbReference type="SAM" id="MobiDB-lite"/>
    </source>
</evidence>
<feature type="region of interest" description="Disordered" evidence="1">
    <location>
        <begin position="82"/>
        <end position="137"/>
    </location>
</feature>
<evidence type="ECO:0000313" key="2">
    <source>
        <dbReference type="EMBL" id="KAJ7692723.1"/>
    </source>
</evidence>
<proteinExistence type="predicted"/>
<dbReference type="Proteomes" id="UP001221757">
    <property type="component" value="Unassembled WGS sequence"/>
</dbReference>
<organism evidence="2 3">
    <name type="scientific">Mycena rosella</name>
    <name type="common">Pink bonnet</name>
    <name type="synonym">Agaricus rosellus</name>
    <dbReference type="NCBI Taxonomy" id="1033263"/>
    <lineage>
        <taxon>Eukaryota</taxon>
        <taxon>Fungi</taxon>
        <taxon>Dikarya</taxon>
        <taxon>Basidiomycota</taxon>
        <taxon>Agaricomycotina</taxon>
        <taxon>Agaricomycetes</taxon>
        <taxon>Agaricomycetidae</taxon>
        <taxon>Agaricales</taxon>
        <taxon>Marasmiineae</taxon>
        <taxon>Mycenaceae</taxon>
        <taxon>Mycena</taxon>
    </lineage>
</organism>
<evidence type="ECO:0000313" key="3">
    <source>
        <dbReference type="Proteomes" id="UP001221757"/>
    </source>
</evidence>
<reference evidence="2" key="1">
    <citation type="submission" date="2023-03" db="EMBL/GenBank/DDBJ databases">
        <title>Massive genome expansion in bonnet fungi (Mycena s.s.) driven by repeated elements and novel gene families across ecological guilds.</title>
        <authorList>
            <consortium name="Lawrence Berkeley National Laboratory"/>
            <person name="Harder C.B."/>
            <person name="Miyauchi S."/>
            <person name="Viragh M."/>
            <person name="Kuo A."/>
            <person name="Thoen E."/>
            <person name="Andreopoulos B."/>
            <person name="Lu D."/>
            <person name="Skrede I."/>
            <person name="Drula E."/>
            <person name="Henrissat B."/>
            <person name="Morin E."/>
            <person name="Kohler A."/>
            <person name="Barry K."/>
            <person name="LaButti K."/>
            <person name="Morin E."/>
            <person name="Salamov A."/>
            <person name="Lipzen A."/>
            <person name="Mereny Z."/>
            <person name="Hegedus B."/>
            <person name="Baldrian P."/>
            <person name="Stursova M."/>
            <person name="Weitz H."/>
            <person name="Taylor A."/>
            <person name="Grigoriev I.V."/>
            <person name="Nagy L.G."/>
            <person name="Martin F."/>
            <person name="Kauserud H."/>
        </authorList>
    </citation>
    <scope>NUCLEOTIDE SEQUENCE</scope>
    <source>
        <strain evidence="2">CBHHK067</strain>
    </source>
</reference>
<dbReference type="AlphaFoldDB" id="A0AAD7GFP4"/>
<name>A0AAD7GFP4_MYCRO</name>
<sequence length="137" mass="14952">MCLAYRFSFWEINPSTDASDGDGDAVDRDPADATTVVPALSHSQIIRTRQLSYIDVLLNSDDGDWVRPIWEEASEVQLKLKNRGDGGGRIASRRDDTAAALAAGGQENDGGSATRNGDSKSDLNQMDPWYYAANKRT</sequence>